<dbReference type="AlphaFoldDB" id="A0A0T6LVE3"/>
<dbReference type="Proteomes" id="UP000050867">
    <property type="component" value="Unassembled WGS sequence"/>
</dbReference>
<keyword evidence="2" id="KW-1133">Transmembrane helix</keyword>
<keyword evidence="4" id="KW-1185">Reference proteome</keyword>
<dbReference type="EMBL" id="LLZU01000007">
    <property type="protein sequence ID" value="KRV50038.1"/>
    <property type="molecule type" value="Genomic_DNA"/>
</dbReference>
<feature type="transmembrane region" description="Helical" evidence="2">
    <location>
        <begin position="71"/>
        <end position="89"/>
    </location>
</feature>
<accession>A0A0T6LVE3</accession>
<keyword evidence="2" id="KW-0472">Membrane</keyword>
<feature type="region of interest" description="Disordered" evidence="1">
    <location>
        <begin position="127"/>
        <end position="165"/>
    </location>
</feature>
<evidence type="ECO:0000256" key="2">
    <source>
        <dbReference type="SAM" id="Phobius"/>
    </source>
</evidence>
<reference evidence="3 4" key="1">
    <citation type="submission" date="2015-10" db="EMBL/GenBank/DDBJ databases">
        <title>Draft genome sequence of pyrrolomycin-producing Streptomyces vitaminophilus.</title>
        <authorList>
            <person name="Graham D.E."/>
            <person name="Mahan K.M."/>
            <person name="Klingeman D.M."/>
            <person name="Hettich R.L."/>
            <person name="Parry R.J."/>
        </authorList>
    </citation>
    <scope>NUCLEOTIDE SEQUENCE [LARGE SCALE GENOMIC DNA]</scope>
    <source>
        <strain evidence="3 4">ATCC 31673</strain>
    </source>
</reference>
<keyword evidence="2" id="KW-0812">Transmembrane</keyword>
<feature type="compositionally biased region" description="Basic and acidic residues" evidence="1">
    <location>
        <begin position="149"/>
        <end position="165"/>
    </location>
</feature>
<feature type="transmembrane region" description="Helical" evidence="2">
    <location>
        <begin position="101"/>
        <end position="122"/>
    </location>
</feature>
<name>A0A0T6LVE3_WENVI</name>
<comment type="caution">
    <text evidence="3">The sequence shown here is derived from an EMBL/GenBank/DDBJ whole genome shotgun (WGS) entry which is preliminary data.</text>
</comment>
<feature type="transmembrane region" description="Helical" evidence="2">
    <location>
        <begin position="47"/>
        <end position="66"/>
    </location>
</feature>
<gene>
    <name evidence="3" type="ORF">AQ490_17590</name>
</gene>
<evidence type="ECO:0000313" key="4">
    <source>
        <dbReference type="Proteomes" id="UP000050867"/>
    </source>
</evidence>
<dbReference type="STRING" id="76728.AQ490_17590"/>
<evidence type="ECO:0000256" key="1">
    <source>
        <dbReference type="SAM" id="MobiDB-lite"/>
    </source>
</evidence>
<proteinExistence type="predicted"/>
<protein>
    <submittedName>
        <fullName evidence="3">Uncharacterized protein</fullName>
    </submittedName>
</protein>
<sequence>MLLALVAAAAVIVSAFRPWYAGRDGSDIRVGDLFDTMTTARPDNLMVSLFLPLLVGAVLAVLGALLRSRTVLLLAALVALATAALWATRQSLTPQALRSDLLGDGLALVVGGGFALLLAAGTTRRRRGGRHRYGDRRLDVAPPMGPDQPPHEGPGDQWRHPGDAA</sequence>
<organism evidence="3 4">
    <name type="scientific">Wenjunlia vitaminophila</name>
    <name type="common">Streptomyces vitaminophilus</name>
    <dbReference type="NCBI Taxonomy" id="76728"/>
    <lineage>
        <taxon>Bacteria</taxon>
        <taxon>Bacillati</taxon>
        <taxon>Actinomycetota</taxon>
        <taxon>Actinomycetes</taxon>
        <taxon>Kitasatosporales</taxon>
        <taxon>Streptomycetaceae</taxon>
        <taxon>Wenjunlia</taxon>
    </lineage>
</organism>
<evidence type="ECO:0000313" key="3">
    <source>
        <dbReference type="EMBL" id="KRV50038.1"/>
    </source>
</evidence>